<reference evidence="3" key="1">
    <citation type="journal article" date="2019" name="Int. J. Syst. Evol. Microbiol.">
        <title>The Global Catalogue of Microorganisms (GCM) 10K type strain sequencing project: providing services to taxonomists for standard genome sequencing and annotation.</title>
        <authorList>
            <consortium name="The Broad Institute Genomics Platform"/>
            <consortium name="The Broad Institute Genome Sequencing Center for Infectious Disease"/>
            <person name="Wu L."/>
            <person name="Ma J."/>
        </authorList>
    </citation>
    <scope>NUCLEOTIDE SEQUENCE [LARGE SCALE GENOMIC DNA]</scope>
    <source>
        <strain evidence="3">CGMCC 4.7405</strain>
    </source>
</reference>
<feature type="region of interest" description="Disordered" evidence="1">
    <location>
        <begin position="1"/>
        <end position="20"/>
    </location>
</feature>
<name>A0ABV8BZS7_9PSEU</name>
<evidence type="ECO:0000313" key="3">
    <source>
        <dbReference type="Proteomes" id="UP001595690"/>
    </source>
</evidence>
<feature type="compositionally biased region" description="Basic and acidic residues" evidence="1">
    <location>
        <begin position="1"/>
        <end position="11"/>
    </location>
</feature>
<dbReference type="RefSeq" id="WP_382376782.1">
    <property type="nucleotide sequence ID" value="NZ_JBHRZI010000023.1"/>
</dbReference>
<dbReference type="Proteomes" id="UP001595690">
    <property type="component" value="Unassembled WGS sequence"/>
</dbReference>
<accession>A0ABV8BZS7</accession>
<evidence type="ECO:0000256" key="1">
    <source>
        <dbReference type="SAM" id="MobiDB-lite"/>
    </source>
</evidence>
<evidence type="ECO:0000313" key="2">
    <source>
        <dbReference type="EMBL" id="MFC3895238.1"/>
    </source>
</evidence>
<gene>
    <name evidence="2" type="ORF">ACFOWZ_27475</name>
</gene>
<protein>
    <submittedName>
        <fullName evidence="2">Uncharacterized protein</fullName>
    </submittedName>
</protein>
<sequence>MDEMDLMKKLSDVPSPSPEAYDRARTALQTAMAEPAEPVDTVVRPKRWFSWPRAGVAAVGVAAVAAAVVMATTGGNVPTGPATQAAPQAPPVVESPLVKLASEVKAAATVQGDSSLVIGTKMPADLPSYTFYSVYTDKGQIFSGDSTKTVAASASKNDDQATPYHAKLMAAAREAANGDLEKARIAMITAAHNVTGLGLSPAEADKAWADAQAKIAEDFRKIGKPAPPARPRPEGKELENFRNNHLWSNATSALFLGAANADIRAGVLKLISTIPDTKVGTTEIDGQRALTISASPDIQGGDASVVLTINADNGLPILQEIFPAPNSPTPSKPAKVTYKSSRVNLADVVAGKI</sequence>
<proteinExistence type="predicted"/>
<comment type="caution">
    <text evidence="2">The sequence shown here is derived from an EMBL/GenBank/DDBJ whole genome shotgun (WGS) entry which is preliminary data.</text>
</comment>
<dbReference type="EMBL" id="JBHRZI010000023">
    <property type="protein sequence ID" value="MFC3895238.1"/>
    <property type="molecule type" value="Genomic_DNA"/>
</dbReference>
<keyword evidence="3" id="KW-1185">Reference proteome</keyword>
<organism evidence="2 3">
    <name type="scientific">Lentzea rhizosphaerae</name>
    <dbReference type="NCBI Taxonomy" id="2041025"/>
    <lineage>
        <taxon>Bacteria</taxon>
        <taxon>Bacillati</taxon>
        <taxon>Actinomycetota</taxon>
        <taxon>Actinomycetes</taxon>
        <taxon>Pseudonocardiales</taxon>
        <taxon>Pseudonocardiaceae</taxon>
        <taxon>Lentzea</taxon>
    </lineage>
</organism>